<evidence type="ECO:0000313" key="3">
    <source>
        <dbReference type="Proteomes" id="UP000242791"/>
    </source>
</evidence>
<protein>
    <recommendedName>
        <fullName evidence="4">Retrotransposon gag domain-containing protein</fullName>
    </recommendedName>
</protein>
<dbReference type="Proteomes" id="UP000242791">
    <property type="component" value="Unassembled WGS sequence"/>
</dbReference>
<feature type="compositionally biased region" description="Polar residues" evidence="1">
    <location>
        <begin position="50"/>
        <end position="65"/>
    </location>
</feature>
<gene>
    <name evidence="2" type="ORF">ACJ73_08473</name>
</gene>
<name>A0A1J9PUX3_9EURO</name>
<evidence type="ECO:0000313" key="2">
    <source>
        <dbReference type="EMBL" id="OJD20192.1"/>
    </source>
</evidence>
<evidence type="ECO:0000256" key="1">
    <source>
        <dbReference type="SAM" id="MobiDB-lite"/>
    </source>
</evidence>
<reference evidence="2 3" key="1">
    <citation type="submission" date="2015-08" db="EMBL/GenBank/DDBJ databases">
        <title>Emmonsia species relationships and genome sequence.</title>
        <authorList>
            <person name="Cuomo C.A."/>
            <person name="Schwartz I.S."/>
            <person name="Kenyon C."/>
            <person name="De Hoog G.S."/>
            <person name="Govender N.P."/>
            <person name="Botha A."/>
            <person name="Moreno L."/>
            <person name="De Vries M."/>
            <person name="Munoz J.F."/>
            <person name="Stielow J.B."/>
        </authorList>
    </citation>
    <scope>NUCLEOTIDE SEQUENCE [LARGE SCALE GENOMIC DNA]</scope>
    <source>
        <strain evidence="2 3">EI222</strain>
    </source>
</reference>
<feature type="region of interest" description="Disordered" evidence="1">
    <location>
        <begin position="1"/>
        <end position="81"/>
    </location>
</feature>
<proteinExistence type="predicted"/>
<comment type="caution">
    <text evidence="2">The sequence shown here is derived from an EMBL/GenBank/DDBJ whole genome shotgun (WGS) entry which is preliminary data.</text>
</comment>
<organism evidence="2 3">
    <name type="scientific">Blastomyces percursus</name>
    <dbReference type="NCBI Taxonomy" id="1658174"/>
    <lineage>
        <taxon>Eukaryota</taxon>
        <taxon>Fungi</taxon>
        <taxon>Dikarya</taxon>
        <taxon>Ascomycota</taxon>
        <taxon>Pezizomycotina</taxon>
        <taxon>Eurotiomycetes</taxon>
        <taxon>Eurotiomycetidae</taxon>
        <taxon>Onygenales</taxon>
        <taxon>Ajellomycetaceae</taxon>
        <taxon>Blastomyces</taxon>
    </lineage>
</organism>
<evidence type="ECO:0008006" key="4">
    <source>
        <dbReference type="Google" id="ProtNLM"/>
    </source>
</evidence>
<dbReference type="VEuPathDB" id="FungiDB:ACJ73_08473"/>
<dbReference type="EMBL" id="LGTZ01002011">
    <property type="protein sequence ID" value="OJD20192.1"/>
    <property type="molecule type" value="Genomic_DNA"/>
</dbReference>
<accession>A0A1J9PUX3</accession>
<feature type="compositionally biased region" description="Basic and acidic residues" evidence="1">
    <location>
        <begin position="23"/>
        <end position="48"/>
    </location>
</feature>
<keyword evidence="3" id="KW-1185">Reference proteome</keyword>
<dbReference type="OrthoDB" id="3600189at2759"/>
<feature type="compositionally biased region" description="Basic and acidic residues" evidence="1">
    <location>
        <begin position="66"/>
        <end position="75"/>
    </location>
</feature>
<sequence>MDPTEPATAAVHEAEEITTPLDRGTRFPPRDAYNHPDAYNRHHQDAHSRPQFNNQDTYNRPGSYNRQHEHADHRHGYNRSQGDALDAKLPRLWPDDLMLFDPATTDVMFFIDRVEFMAESWGDAVILRLLPLCLQGEAREWHTALHPILRREMNADLDLWFRELQREYKLSASKAWERAMALKFTFENPTLSLSSYISQKLLLPAV</sequence>
<dbReference type="AlphaFoldDB" id="A0A1J9PUX3"/>